<proteinExistence type="predicted"/>
<organism evidence="3">
    <name type="scientific">Onchocerca flexuosa</name>
    <dbReference type="NCBI Taxonomy" id="387005"/>
    <lineage>
        <taxon>Eukaryota</taxon>
        <taxon>Metazoa</taxon>
        <taxon>Ecdysozoa</taxon>
        <taxon>Nematoda</taxon>
        <taxon>Chromadorea</taxon>
        <taxon>Rhabditida</taxon>
        <taxon>Spirurina</taxon>
        <taxon>Spiruromorpha</taxon>
        <taxon>Filarioidea</taxon>
        <taxon>Onchocercidae</taxon>
        <taxon>Onchocerca</taxon>
    </lineage>
</organism>
<reference evidence="3" key="1">
    <citation type="submission" date="2016-06" db="UniProtKB">
        <authorList>
            <consortium name="WormBaseParasite"/>
        </authorList>
    </citation>
    <scope>IDENTIFICATION</scope>
</reference>
<dbReference type="Proteomes" id="UP000267606">
    <property type="component" value="Unassembled WGS sequence"/>
</dbReference>
<reference evidence="1 2" key="2">
    <citation type="submission" date="2018-11" db="EMBL/GenBank/DDBJ databases">
        <authorList>
            <consortium name="Pathogen Informatics"/>
        </authorList>
    </citation>
    <scope>NUCLEOTIDE SEQUENCE [LARGE SCALE GENOMIC DNA]</scope>
</reference>
<dbReference type="GO" id="GO:0007032">
    <property type="term" value="P:endosome organization"/>
    <property type="evidence" value="ECO:0007669"/>
    <property type="project" value="InterPro"/>
</dbReference>
<evidence type="ECO:0000313" key="2">
    <source>
        <dbReference type="Proteomes" id="UP000267606"/>
    </source>
</evidence>
<dbReference type="EMBL" id="UZAJ01010734">
    <property type="protein sequence ID" value="VDO58525.1"/>
    <property type="molecule type" value="Genomic_DNA"/>
</dbReference>
<dbReference type="PANTHER" id="PTHR36983">
    <property type="entry name" value="DNAJ HOMOLOG SUBFAMILY C MEMBER 13"/>
    <property type="match status" value="1"/>
</dbReference>
<dbReference type="STRING" id="387005.A0A183HNI9"/>
<keyword evidence="2" id="KW-1185">Reference proteome</keyword>
<protein>
    <submittedName>
        <fullName evidence="1 3">Uncharacterized protein</fullName>
    </submittedName>
</protein>
<evidence type="ECO:0000313" key="1">
    <source>
        <dbReference type="EMBL" id="VDO58525.1"/>
    </source>
</evidence>
<dbReference type="GO" id="GO:0006898">
    <property type="term" value="P:receptor-mediated endocytosis"/>
    <property type="evidence" value="ECO:0007669"/>
    <property type="project" value="TreeGrafter"/>
</dbReference>
<dbReference type="WBParaSite" id="OFLC_0000905001-mRNA-1">
    <property type="protein sequence ID" value="OFLC_0000905001-mRNA-1"/>
    <property type="gene ID" value="OFLC_0000905001"/>
</dbReference>
<dbReference type="AlphaFoldDB" id="A0A183HNI9"/>
<gene>
    <name evidence="1" type="ORF">OFLC_LOCUS9052</name>
</gene>
<name>A0A183HNI9_9BILA</name>
<evidence type="ECO:0000313" key="3">
    <source>
        <dbReference type="WBParaSite" id="OFLC_0000905001-mRNA-1"/>
    </source>
</evidence>
<dbReference type="GO" id="GO:2000641">
    <property type="term" value="P:regulation of early endosome to late endosome transport"/>
    <property type="evidence" value="ECO:0007669"/>
    <property type="project" value="InterPro"/>
</dbReference>
<accession>A0A183HNI9</accession>
<sequence>MHLFQSGAIWQLIPHLFRYDYTLDEGGVEHNEETNKQSLHNKLARSGCEALACLAGFREGTPDNDGVQKSLKAMLTPYICRLMQQSEDNDRVLKVLNSNTEDPYLIWDNGIRNELLEFVEYHRTSTSNTSELFGGEFKLSAHEKELIIGDIFIRVFNEQPNFNIQER</sequence>
<dbReference type="PANTHER" id="PTHR36983:SF2">
    <property type="entry name" value="DNAJ HOMOLOG SUBFAMILY C MEMBER 13"/>
    <property type="match status" value="1"/>
</dbReference>
<dbReference type="GO" id="GO:0010008">
    <property type="term" value="C:endosome membrane"/>
    <property type="evidence" value="ECO:0007669"/>
    <property type="project" value="TreeGrafter"/>
</dbReference>
<dbReference type="InterPro" id="IPR044978">
    <property type="entry name" value="GRV2/DNAJC13"/>
</dbReference>